<gene>
    <name evidence="2" type="ORF">BDB_120246</name>
</gene>
<reference evidence="2" key="2">
    <citation type="submission" date="2011-04" db="EMBL/GenBank/DDBJ databases">
        <authorList>
            <person name="Genoscope - CEA"/>
        </authorList>
    </citation>
    <scope>NUCLEOTIDE SEQUENCE</scope>
    <source>
        <strain evidence="2">R229</strain>
    </source>
</reference>
<organism evidence="2">
    <name type="scientific">blood disease bacterium R229</name>
    <dbReference type="NCBI Taxonomy" id="741978"/>
    <lineage>
        <taxon>Bacteria</taxon>
        <taxon>Pseudomonadati</taxon>
        <taxon>Pseudomonadota</taxon>
        <taxon>Betaproteobacteria</taxon>
        <taxon>Burkholderiales</taxon>
        <taxon>Burkholderiaceae</taxon>
        <taxon>Ralstonia</taxon>
        <taxon>Ralstonia solanacearum species complex</taxon>
    </lineage>
</organism>
<feature type="compositionally biased region" description="Polar residues" evidence="1">
    <location>
        <begin position="24"/>
        <end position="38"/>
    </location>
</feature>
<protein>
    <submittedName>
        <fullName evidence="2">Uncharacterized protein</fullName>
    </submittedName>
</protein>
<feature type="region of interest" description="Disordered" evidence="1">
    <location>
        <begin position="1"/>
        <end position="49"/>
    </location>
</feature>
<accession>G2ZQ69</accession>
<evidence type="ECO:0000313" key="2">
    <source>
        <dbReference type="EMBL" id="CCA81199.1"/>
    </source>
</evidence>
<name>G2ZQ69_9RALS</name>
<dbReference type="AlphaFoldDB" id="G2ZQ69"/>
<evidence type="ECO:0000256" key="1">
    <source>
        <dbReference type="SAM" id="MobiDB-lite"/>
    </source>
</evidence>
<proteinExistence type="predicted"/>
<reference evidence="2" key="1">
    <citation type="journal article" date="2011" name="PLoS ONE">
        <title>Ralstonia syzygii, the Blood Disease Bacterium and some Asian R. solanacearum strains form a single genomic species despite divergent lifestyles.</title>
        <authorList>
            <person name="Remenant B."/>
            <person name="de Cambiaire J.C."/>
            <person name="Cellier G."/>
            <person name="Jacobs J.M."/>
            <person name="Mangenot S."/>
            <person name="Barbe V."/>
            <person name="Lajus A."/>
            <person name="Vallenet D."/>
            <person name="Medigue C."/>
            <person name="Fegan M."/>
            <person name="Allen C."/>
            <person name="Prior P."/>
        </authorList>
    </citation>
    <scope>NUCLEOTIDE SEQUENCE</scope>
    <source>
        <strain evidence="2">R229</strain>
    </source>
</reference>
<sequence length="82" mass="9167">MRNGNRYAAGTNPADRPTEGPFSASLQIEQDTQSTGRNTVAVPSARNDDLPSRCRARWWANPYSHAEDPRLCATNQRLPARR</sequence>
<dbReference type="EMBL" id="FR854068">
    <property type="protein sequence ID" value="CCA81199.1"/>
    <property type="molecule type" value="Genomic_DNA"/>
</dbReference>